<accession>A0A3G7TVI0</accession>
<sequence length="89" mass="10285">MSKWGTEAYEDFTPIFDKLISGGLVSNTPSEFRLTQVGKNWLQNIMLEFFDESMWENSAALKQQQSSWAMNNHMIDIGAAKKSYWTERA</sequence>
<dbReference type="EMBL" id="CP027753">
    <property type="protein sequence ID" value="AZE50408.1"/>
    <property type="molecule type" value="Genomic_DNA"/>
</dbReference>
<dbReference type="RefSeq" id="WP_124321828.1">
    <property type="nucleotide sequence ID" value="NZ_CP027753.1"/>
</dbReference>
<reference evidence="1 2" key="1">
    <citation type="submission" date="2018-03" db="EMBL/GenBank/DDBJ databases">
        <title>Diversity of phytobeneficial traits revealed by whole-genome analysis of worldwide-isolated phenazine-producing Pseudomonas spp.</title>
        <authorList>
            <person name="Biessy A."/>
            <person name="Novinscak A."/>
            <person name="Blom J."/>
            <person name="Leger G."/>
            <person name="Thomashow L.S."/>
            <person name="Cazorla F.M."/>
            <person name="Josic D."/>
            <person name="Filion M."/>
        </authorList>
    </citation>
    <scope>NUCLEOTIDE SEQUENCE [LARGE SCALE GENOMIC DNA]</scope>
    <source>
        <strain evidence="1 2">B25</strain>
    </source>
</reference>
<evidence type="ECO:0000313" key="1">
    <source>
        <dbReference type="EMBL" id="AZE50408.1"/>
    </source>
</evidence>
<dbReference type="AlphaFoldDB" id="A0A3G7TVI0"/>
<organism evidence="1 2">
    <name type="scientific">Pseudomonas chlororaphis</name>
    <dbReference type="NCBI Taxonomy" id="587753"/>
    <lineage>
        <taxon>Bacteria</taxon>
        <taxon>Pseudomonadati</taxon>
        <taxon>Pseudomonadota</taxon>
        <taxon>Gammaproteobacteria</taxon>
        <taxon>Pseudomonadales</taxon>
        <taxon>Pseudomonadaceae</taxon>
        <taxon>Pseudomonas</taxon>
    </lineage>
</organism>
<evidence type="ECO:0000313" key="2">
    <source>
        <dbReference type="Proteomes" id="UP000268048"/>
    </source>
</evidence>
<name>A0A3G7TVI0_9PSED</name>
<protein>
    <submittedName>
        <fullName evidence="1">Uncharacterized protein</fullName>
    </submittedName>
</protein>
<gene>
    <name evidence="1" type="ORF">C4K04_4753</name>
</gene>
<proteinExistence type="predicted"/>
<dbReference type="Proteomes" id="UP000268048">
    <property type="component" value="Chromosome"/>
</dbReference>